<dbReference type="PANTHER" id="PTHR47154">
    <property type="entry name" value="G-PROTEIN COUPLED RECEPTOR MTH-RELATED"/>
    <property type="match status" value="1"/>
</dbReference>
<keyword evidence="1" id="KW-0812">Transmembrane</keyword>
<dbReference type="Gene3D" id="1.20.1070.10">
    <property type="entry name" value="Rhodopsin 7-helix transmembrane proteins"/>
    <property type="match status" value="1"/>
</dbReference>
<dbReference type="InterPro" id="IPR051384">
    <property type="entry name" value="Mth_GPCR"/>
</dbReference>
<name>A0A9J6BC88_POLVA</name>
<accession>A0A9J6BC88</accession>
<feature type="transmembrane region" description="Helical" evidence="1">
    <location>
        <begin position="215"/>
        <end position="234"/>
    </location>
</feature>
<dbReference type="GO" id="GO:0005886">
    <property type="term" value="C:plasma membrane"/>
    <property type="evidence" value="ECO:0007669"/>
    <property type="project" value="TreeGrafter"/>
</dbReference>
<proteinExistence type="predicted"/>
<evidence type="ECO:0000256" key="1">
    <source>
        <dbReference type="SAM" id="Phobius"/>
    </source>
</evidence>
<keyword evidence="1" id="KW-1133">Transmembrane helix</keyword>
<comment type="caution">
    <text evidence="2">The sequence shown here is derived from an EMBL/GenBank/DDBJ whole genome shotgun (WGS) entry which is preliminary data.</text>
</comment>
<gene>
    <name evidence="2" type="ORF">PVAND_015440</name>
</gene>
<reference evidence="2" key="1">
    <citation type="submission" date="2021-03" db="EMBL/GenBank/DDBJ databases">
        <title>Chromosome level genome of the anhydrobiotic midge Polypedilum vanderplanki.</title>
        <authorList>
            <person name="Yoshida Y."/>
            <person name="Kikawada T."/>
            <person name="Gusev O."/>
        </authorList>
    </citation>
    <scope>NUCLEOTIDE SEQUENCE</scope>
    <source>
        <strain evidence="2">NIAS01</strain>
        <tissue evidence="2">Whole body or cell culture</tissue>
    </source>
</reference>
<sequence length="264" mass="31019">MGPKLICIIFTSITIFSVVTYIVYRDRIINKLVPKLCNENESCVRFCCHNKVCDNDEKLRKREIKYSKNLDKNFKIIKGFPCEIVHTHKEWSFLKNGILVDKSNNTYDWTQYCYTFKNGPLTCPPIYETENVKDVYPWCKSLTPIRDRSETFVKYFLYAFCIPAIISSIIILLNEFNFIPDDYKTGIGKYSCTISDPINDYSKEAKERISRAQKIYLYGPISFFLLMNLGFYLTTAYKIFKARRNAENFSTSTISRHTRKQKGR</sequence>
<dbReference type="GO" id="GO:0008528">
    <property type="term" value="F:G protein-coupled peptide receptor activity"/>
    <property type="evidence" value="ECO:0007669"/>
    <property type="project" value="TreeGrafter"/>
</dbReference>
<evidence type="ECO:0000313" key="2">
    <source>
        <dbReference type="EMBL" id="KAG5667460.1"/>
    </source>
</evidence>
<dbReference type="AlphaFoldDB" id="A0A9J6BC88"/>
<feature type="transmembrane region" description="Helical" evidence="1">
    <location>
        <begin position="6"/>
        <end position="24"/>
    </location>
</feature>
<keyword evidence="1" id="KW-0472">Membrane</keyword>
<keyword evidence="3" id="KW-1185">Reference proteome</keyword>
<feature type="transmembrane region" description="Helical" evidence="1">
    <location>
        <begin position="155"/>
        <end position="173"/>
    </location>
</feature>
<organism evidence="2 3">
    <name type="scientific">Polypedilum vanderplanki</name>
    <name type="common">Sleeping chironomid midge</name>
    <dbReference type="NCBI Taxonomy" id="319348"/>
    <lineage>
        <taxon>Eukaryota</taxon>
        <taxon>Metazoa</taxon>
        <taxon>Ecdysozoa</taxon>
        <taxon>Arthropoda</taxon>
        <taxon>Hexapoda</taxon>
        <taxon>Insecta</taxon>
        <taxon>Pterygota</taxon>
        <taxon>Neoptera</taxon>
        <taxon>Endopterygota</taxon>
        <taxon>Diptera</taxon>
        <taxon>Nematocera</taxon>
        <taxon>Chironomoidea</taxon>
        <taxon>Chironomidae</taxon>
        <taxon>Chironominae</taxon>
        <taxon>Polypedilum</taxon>
        <taxon>Polypedilum</taxon>
    </lineage>
</organism>
<protein>
    <submittedName>
        <fullName evidence="2">Uncharacterized protein</fullName>
    </submittedName>
</protein>
<dbReference type="EMBL" id="JADBJN010000004">
    <property type="protein sequence ID" value="KAG5667460.1"/>
    <property type="molecule type" value="Genomic_DNA"/>
</dbReference>
<evidence type="ECO:0000313" key="3">
    <source>
        <dbReference type="Proteomes" id="UP001107558"/>
    </source>
</evidence>
<dbReference type="PANTHER" id="PTHR47154:SF2">
    <property type="entry name" value="G-PROTEIN COUPLED RECEPTOR MTH-RELATED"/>
    <property type="match status" value="1"/>
</dbReference>
<dbReference type="Proteomes" id="UP001107558">
    <property type="component" value="Chromosome 4"/>
</dbReference>